<evidence type="ECO:0000259" key="2">
    <source>
        <dbReference type="Pfam" id="PF00892"/>
    </source>
</evidence>
<comment type="caution">
    <text evidence="3">The sequence shown here is derived from an EMBL/GenBank/DDBJ whole genome shotgun (WGS) entry which is preliminary data.</text>
</comment>
<feature type="domain" description="EamA" evidence="2">
    <location>
        <begin position="144"/>
        <end position="268"/>
    </location>
</feature>
<dbReference type="Pfam" id="PF00892">
    <property type="entry name" value="EamA"/>
    <property type="match status" value="2"/>
</dbReference>
<evidence type="ECO:0000313" key="4">
    <source>
        <dbReference type="Proteomes" id="UP000535589"/>
    </source>
</evidence>
<feature type="transmembrane region" description="Helical" evidence="1">
    <location>
        <begin position="122"/>
        <end position="138"/>
    </location>
</feature>
<dbReference type="PANTHER" id="PTHR22911:SF103">
    <property type="entry name" value="BLR2811 PROTEIN"/>
    <property type="match status" value="1"/>
</dbReference>
<keyword evidence="1" id="KW-1133">Transmembrane helix</keyword>
<dbReference type="PANTHER" id="PTHR22911">
    <property type="entry name" value="ACYL-MALONYL CONDENSING ENZYME-RELATED"/>
    <property type="match status" value="1"/>
</dbReference>
<dbReference type="AlphaFoldDB" id="A0A7X8YGI0"/>
<feature type="transmembrane region" description="Helical" evidence="1">
    <location>
        <begin position="204"/>
        <end position="222"/>
    </location>
</feature>
<feature type="transmembrane region" description="Helical" evidence="1">
    <location>
        <begin position="98"/>
        <end position="115"/>
    </location>
</feature>
<dbReference type="RefSeq" id="WP_168835533.1">
    <property type="nucleotide sequence ID" value="NZ_JABAIK010000004.1"/>
</dbReference>
<dbReference type="Proteomes" id="UP000535589">
    <property type="component" value="Unassembled WGS sequence"/>
</dbReference>
<dbReference type="GO" id="GO:0016020">
    <property type="term" value="C:membrane"/>
    <property type="evidence" value="ECO:0007669"/>
    <property type="project" value="InterPro"/>
</dbReference>
<feature type="domain" description="EamA" evidence="2">
    <location>
        <begin position="7"/>
        <end position="137"/>
    </location>
</feature>
<dbReference type="InterPro" id="IPR037185">
    <property type="entry name" value="EmrE-like"/>
</dbReference>
<keyword evidence="1" id="KW-0812">Transmembrane</keyword>
<sequence length="291" mass="31936">MSPTTGAVLLLIIGNLLATFSDVAVKLLELGISPFQYMFLRQLVSLLVIAPLWWCQPLPARVFVQKRITCLRAHLVLIGSGCTMMALSYLPIATANAIFYAAPLLMLPLAVVILNERASRNKVLSTVFGFIGVLVVLRPSQFHWAALFALGTACTLALFNLLVRKLPSEQSVITTLWWTTVCSLPISLILAINDWRPLSMDQITLVAVSAVCILSYNGLAVAAYRKAPPGDVALSEYSGLVFAALFGILWFGEVPDWLTAIGILMIIVPLMPWRSRNARHLPRKAQAPARR</sequence>
<dbReference type="EMBL" id="JABAIK010000004">
    <property type="protein sequence ID" value="NLS12431.1"/>
    <property type="molecule type" value="Genomic_DNA"/>
</dbReference>
<reference evidence="3 4" key="1">
    <citation type="submission" date="2020-04" db="EMBL/GenBank/DDBJ databases">
        <title>Vibrio sp. SM6, a novel species isolated from seawater.</title>
        <authorList>
            <person name="Wang X."/>
        </authorList>
    </citation>
    <scope>NUCLEOTIDE SEQUENCE [LARGE SCALE GENOMIC DNA]</scope>
    <source>
        <strain evidence="3 4">SM6</strain>
    </source>
</reference>
<protein>
    <submittedName>
        <fullName evidence="3">DMT family transporter</fullName>
    </submittedName>
</protein>
<feature type="transmembrane region" description="Helical" evidence="1">
    <location>
        <begin position="34"/>
        <end position="54"/>
    </location>
</feature>
<dbReference type="InterPro" id="IPR000620">
    <property type="entry name" value="EamA_dom"/>
</dbReference>
<name>A0A7X8YGI0_9VIBR</name>
<dbReference type="SUPFAM" id="SSF103481">
    <property type="entry name" value="Multidrug resistance efflux transporter EmrE"/>
    <property type="match status" value="2"/>
</dbReference>
<organism evidence="3 4">
    <name type="scientific">Vibrio agarilyticus</name>
    <dbReference type="NCBI Taxonomy" id="2726741"/>
    <lineage>
        <taxon>Bacteria</taxon>
        <taxon>Pseudomonadati</taxon>
        <taxon>Pseudomonadota</taxon>
        <taxon>Gammaproteobacteria</taxon>
        <taxon>Vibrionales</taxon>
        <taxon>Vibrionaceae</taxon>
        <taxon>Vibrio</taxon>
    </lineage>
</organism>
<keyword evidence="4" id="KW-1185">Reference proteome</keyword>
<feature type="transmembrane region" description="Helical" evidence="1">
    <location>
        <begin position="175"/>
        <end position="192"/>
    </location>
</feature>
<proteinExistence type="predicted"/>
<feature type="transmembrane region" description="Helical" evidence="1">
    <location>
        <begin position="144"/>
        <end position="163"/>
    </location>
</feature>
<accession>A0A7X8YGI0</accession>
<feature type="transmembrane region" description="Helical" evidence="1">
    <location>
        <begin position="75"/>
        <end position="92"/>
    </location>
</feature>
<feature type="transmembrane region" description="Helical" evidence="1">
    <location>
        <begin position="257"/>
        <end position="273"/>
    </location>
</feature>
<feature type="transmembrane region" description="Helical" evidence="1">
    <location>
        <begin position="234"/>
        <end position="251"/>
    </location>
</feature>
<gene>
    <name evidence="3" type="ORF">HGP28_05900</name>
</gene>
<evidence type="ECO:0000256" key="1">
    <source>
        <dbReference type="SAM" id="Phobius"/>
    </source>
</evidence>
<evidence type="ECO:0000313" key="3">
    <source>
        <dbReference type="EMBL" id="NLS12431.1"/>
    </source>
</evidence>
<keyword evidence="1" id="KW-0472">Membrane</keyword>